<keyword evidence="3" id="KW-1185">Reference proteome</keyword>
<dbReference type="InParanoid" id="Q9U2U2"/>
<dbReference type="PaxDb" id="6239-Y116A8C.29"/>
<dbReference type="UCSC" id="Y116A8C.29">
    <property type="organism name" value="c. elegans"/>
</dbReference>
<name>Q9U2U2_CAEEL</name>
<keyword evidence="1" id="KW-0812">Transmembrane</keyword>
<dbReference type="Proteomes" id="UP000001940">
    <property type="component" value="Chromosome IV"/>
</dbReference>
<organism evidence="2 3">
    <name type="scientific">Caenorhabditis elegans</name>
    <dbReference type="NCBI Taxonomy" id="6239"/>
    <lineage>
        <taxon>Eukaryota</taxon>
        <taxon>Metazoa</taxon>
        <taxon>Ecdysozoa</taxon>
        <taxon>Nematoda</taxon>
        <taxon>Chromadorea</taxon>
        <taxon>Rhabditida</taxon>
        <taxon>Rhabditina</taxon>
        <taxon>Rhabditomorpha</taxon>
        <taxon>Rhabditoidea</taxon>
        <taxon>Rhabditidae</taxon>
        <taxon>Peloderinae</taxon>
        <taxon>Caenorhabditis</taxon>
    </lineage>
</organism>
<dbReference type="AGR" id="WB:WBGene00013806"/>
<evidence type="ECO:0000256" key="1">
    <source>
        <dbReference type="SAM" id="Phobius"/>
    </source>
</evidence>
<gene>
    <name evidence="2" type="ORF">CELE_Y116A8C.29</name>
    <name evidence="2 4" type="ORF">Y116A8C.29</name>
</gene>
<protein>
    <submittedName>
        <fullName evidence="2">Secreted protein</fullName>
    </submittedName>
</protein>
<evidence type="ECO:0000313" key="3">
    <source>
        <dbReference type="Proteomes" id="UP000001940"/>
    </source>
</evidence>
<dbReference type="KEGG" id="cel:CELE_Y116A8C.29"/>
<evidence type="ECO:0000313" key="2">
    <source>
        <dbReference type="EMBL" id="CAB55135.2"/>
    </source>
</evidence>
<keyword evidence="1" id="KW-1133">Transmembrane helix</keyword>
<dbReference type="EMBL" id="BX284604">
    <property type="protein sequence ID" value="CAB55135.2"/>
    <property type="molecule type" value="Genomic_DNA"/>
</dbReference>
<dbReference type="PIR" id="T31501">
    <property type="entry name" value="T31501"/>
</dbReference>
<proteinExistence type="predicted"/>
<dbReference type="CTD" id="191005"/>
<dbReference type="HOGENOM" id="CLU_2499946_0_0_1"/>
<keyword evidence="1" id="KW-0472">Membrane</keyword>
<feature type="transmembrane region" description="Helical" evidence="1">
    <location>
        <begin position="6"/>
        <end position="27"/>
    </location>
</feature>
<sequence>MTLHNIALHLLPVFIFAIFLIILIFVCRKADSKIISRFSSRRSSQMSLASRKSSSATNPRQCAMNLVTNSSDFMEKEPISEKPVFV</sequence>
<dbReference type="Bgee" id="WBGene00013806">
    <property type="expression patterns" value="Expressed in larva and 3 other cell types or tissues"/>
</dbReference>
<dbReference type="WormBase" id="Y116A8C.29">
    <property type="protein sequence ID" value="CE35648"/>
    <property type="gene ID" value="WBGene00013806"/>
</dbReference>
<dbReference type="SMR" id="Q9U2U2"/>
<dbReference type="AlphaFoldDB" id="Q9U2U2"/>
<dbReference type="GeneID" id="191005"/>
<accession>Q9U2U2</accession>
<evidence type="ECO:0000313" key="4">
    <source>
        <dbReference type="WormBase" id="Y116A8C.29"/>
    </source>
</evidence>
<reference evidence="2 3" key="1">
    <citation type="journal article" date="1998" name="Science">
        <title>Genome sequence of the nematode C. elegans: a platform for investigating biology.</title>
        <authorList>
            <consortium name="The C. elegans sequencing consortium"/>
            <person name="Sulson J.E."/>
            <person name="Waterston R."/>
        </authorList>
    </citation>
    <scope>NUCLEOTIDE SEQUENCE [LARGE SCALE GENOMIC DNA]</scope>
    <source>
        <strain evidence="2 3">Bristol N2</strain>
    </source>
</reference>
<dbReference type="RefSeq" id="NP_503030.2">
    <property type="nucleotide sequence ID" value="NM_070629.2"/>
</dbReference>